<protein>
    <recommendedName>
        <fullName evidence="2">BRCT domain-containing protein</fullName>
    </recommendedName>
</protein>
<dbReference type="Gene3D" id="3.40.50.10190">
    <property type="entry name" value="BRCT domain"/>
    <property type="match status" value="1"/>
</dbReference>
<accession>A0AAN6LXL5</accession>
<organism evidence="3 4">
    <name type="scientific">Pseudopithomyces chartarum</name>
    <dbReference type="NCBI Taxonomy" id="1892770"/>
    <lineage>
        <taxon>Eukaryota</taxon>
        <taxon>Fungi</taxon>
        <taxon>Dikarya</taxon>
        <taxon>Ascomycota</taxon>
        <taxon>Pezizomycotina</taxon>
        <taxon>Dothideomycetes</taxon>
        <taxon>Pleosporomycetidae</taxon>
        <taxon>Pleosporales</taxon>
        <taxon>Massarineae</taxon>
        <taxon>Didymosphaeriaceae</taxon>
        <taxon>Pseudopithomyces</taxon>
    </lineage>
</organism>
<name>A0AAN6LXL5_9PLEO</name>
<dbReference type="EMBL" id="WVTA01000008">
    <property type="protein sequence ID" value="KAK3207987.1"/>
    <property type="molecule type" value="Genomic_DNA"/>
</dbReference>
<gene>
    <name evidence="3" type="ORF">GRF29_96g1068254</name>
</gene>
<keyword evidence="4" id="KW-1185">Reference proteome</keyword>
<evidence type="ECO:0000256" key="1">
    <source>
        <dbReference type="SAM" id="MobiDB-lite"/>
    </source>
</evidence>
<feature type="region of interest" description="Disordered" evidence="1">
    <location>
        <begin position="119"/>
        <end position="188"/>
    </location>
</feature>
<dbReference type="Proteomes" id="UP001280581">
    <property type="component" value="Unassembled WGS sequence"/>
</dbReference>
<evidence type="ECO:0000313" key="3">
    <source>
        <dbReference type="EMBL" id="KAK3207987.1"/>
    </source>
</evidence>
<dbReference type="AlphaFoldDB" id="A0AAN6LXL5"/>
<sequence>MPPTILDDDAETPPPSAQQQSSYVPAGDGKPNPSASAMGARIVSNRPMVATHPPRSRTPGADHGNELHNHHTPPASHMDPLSASFITAKPTASSKAPANPPPCLPSGVVASARSFFDPWNSSSTGHQRAENRLSGSTSWRQSRSLKLTEQYKGGPGGGKRVADTVGTGSDDFGQDGRKADGGWEKGAKGLRTFGQKSLAEAWGKSRATMSVKESFRERETYVPHHLPGAEIRDNTVVATAANQDQPSTSPCPAQCPQKQIFRGLCFYINGSTMPVISDHKLRYVLAQHGASQSITLGRRTVTHVVLGTNGGGGLAGSKLQKEIVKARGNVVKYITVEWFLGDAIFARPFQNTDPWRKRTRAHQCRVLESIKAEKRLPESRFSPIGLASERQNSVLSFSAGVQNPTTKNPPAG</sequence>
<dbReference type="InterPro" id="IPR001357">
    <property type="entry name" value="BRCT_dom"/>
</dbReference>
<dbReference type="PROSITE" id="PS50172">
    <property type="entry name" value="BRCT"/>
    <property type="match status" value="1"/>
</dbReference>
<feature type="region of interest" description="Disordered" evidence="1">
    <location>
        <begin position="1"/>
        <end position="81"/>
    </location>
</feature>
<dbReference type="InterPro" id="IPR036420">
    <property type="entry name" value="BRCT_dom_sf"/>
</dbReference>
<feature type="compositionally biased region" description="Polar residues" evidence="1">
    <location>
        <begin position="133"/>
        <end position="147"/>
    </location>
</feature>
<evidence type="ECO:0000259" key="2">
    <source>
        <dbReference type="PROSITE" id="PS50172"/>
    </source>
</evidence>
<feature type="compositionally biased region" description="Basic and acidic residues" evidence="1">
    <location>
        <begin position="174"/>
        <end position="187"/>
    </location>
</feature>
<reference evidence="3 4" key="1">
    <citation type="submission" date="2021-02" db="EMBL/GenBank/DDBJ databases">
        <title>Genome assembly of Pseudopithomyces chartarum.</title>
        <authorList>
            <person name="Jauregui R."/>
            <person name="Singh J."/>
            <person name="Voisey C."/>
        </authorList>
    </citation>
    <scope>NUCLEOTIDE SEQUENCE [LARGE SCALE GENOMIC DNA]</scope>
    <source>
        <strain evidence="3 4">AGR01</strain>
    </source>
</reference>
<evidence type="ECO:0000313" key="4">
    <source>
        <dbReference type="Proteomes" id="UP001280581"/>
    </source>
</evidence>
<dbReference type="SUPFAM" id="SSF52113">
    <property type="entry name" value="BRCT domain"/>
    <property type="match status" value="1"/>
</dbReference>
<proteinExistence type="predicted"/>
<feature type="compositionally biased region" description="Acidic residues" evidence="1">
    <location>
        <begin position="1"/>
        <end position="11"/>
    </location>
</feature>
<feature type="domain" description="BRCT" evidence="2">
    <location>
        <begin position="256"/>
        <end position="340"/>
    </location>
</feature>
<comment type="caution">
    <text evidence="3">The sequence shown here is derived from an EMBL/GenBank/DDBJ whole genome shotgun (WGS) entry which is preliminary data.</text>
</comment>